<reference evidence="3" key="1">
    <citation type="submission" date="2010-05" db="EMBL/GenBank/DDBJ databases">
        <title>The draft genome of Desulfonatronospira thiodismutans ASO3-1.</title>
        <authorList>
            <consortium name="US DOE Joint Genome Institute (JGI-PGF)"/>
            <person name="Lucas S."/>
            <person name="Copeland A."/>
            <person name="Lapidus A."/>
            <person name="Cheng J.-F."/>
            <person name="Bruce D."/>
            <person name="Goodwin L."/>
            <person name="Pitluck S."/>
            <person name="Chertkov O."/>
            <person name="Brettin T."/>
            <person name="Detter J.C."/>
            <person name="Han C."/>
            <person name="Land M.L."/>
            <person name="Hauser L."/>
            <person name="Kyrpides N."/>
            <person name="Mikhailova N."/>
            <person name="Muyzer G."/>
            <person name="Woyke T."/>
        </authorList>
    </citation>
    <scope>NUCLEOTIDE SEQUENCE [LARGE SCALE GENOMIC DNA]</scope>
    <source>
        <strain evidence="3">ASO3-1</strain>
    </source>
</reference>
<protein>
    <submittedName>
        <fullName evidence="3">Addiction module toxin, RelE/StbE family</fullName>
    </submittedName>
</protein>
<dbReference type="EMBL" id="ACJN02000003">
    <property type="protein sequence ID" value="EFI33939.1"/>
    <property type="molecule type" value="Genomic_DNA"/>
</dbReference>
<dbReference type="RefSeq" id="WP_008871288.1">
    <property type="nucleotide sequence ID" value="NZ_ACJN02000003.1"/>
</dbReference>
<dbReference type="AlphaFoldDB" id="D6STC3"/>
<dbReference type="eggNOG" id="COG3041">
    <property type="taxonomic scope" value="Bacteria"/>
</dbReference>
<dbReference type="InterPro" id="IPR035093">
    <property type="entry name" value="RelE/ParE_toxin_dom_sf"/>
</dbReference>
<dbReference type="GO" id="GO:0006402">
    <property type="term" value="P:mRNA catabolic process"/>
    <property type="evidence" value="ECO:0007669"/>
    <property type="project" value="TreeGrafter"/>
</dbReference>
<feature type="active site" description="Proton donor" evidence="2">
    <location>
        <position position="82"/>
    </location>
</feature>
<dbReference type="PIRSF" id="PIRSF006156">
    <property type="entry name" value="YafQ"/>
    <property type="match status" value="1"/>
</dbReference>
<gene>
    <name evidence="3" type="ORF">Dthio_PD1278</name>
</gene>
<comment type="caution">
    <text evidence="3">The sequence shown here is derived from an EMBL/GenBank/DDBJ whole genome shotgun (WGS) entry which is preliminary data.</text>
</comment>
<evidence type="ECO:0000256" key="2">
    <source>
        <dbReference type="PIRSR" id="PIRSR006156-1"/>
    </source>
</evidence>
<dbReference type="InterPro" id="IPR004386">
    <property type="entry name" value="Toxin_YafQ-like"/>
</dbReference>
<dbReference type="PANTHER" id="PTHR40588">
    <property type="entry name" value="MRNA INTERFERASE TOXIN YAFQ"/>
    <property type="match status" value="1"/>
</dbReference>
<evidence type="ECO:0000256" key="1">
    <source>
        <dbReference type="ARBA" id="ARBA00022649"/>
    </source>
</evidence>
<dbReference type="Pfam" id="PF15738">
    <property type="entry name" value="YafQ_toxin"/>
    <property type="match status" value="1"/>
</dbReference>
<name>D6STC3_9BACT</name>
<evidence type="ECO:0000313" key="4">
    <source>
        <dbReference type="Proteomes" id="UP000005496"/>
    </source>
</evidence>
<dbReference type="GO" id="GO:0004521">
    <property type="term" value="F:RNA endonuclease activity"/>
    <property type="evidence" value="ECO:0007669"/>
    <property type="project" value="TreeGrafter"/>
</dbReference>
<dbReference type="GO" id="GO:0006415">
    <property type="term" value="P:translational termination"/>
    <property type="evidence" value="ECO:0007669"/>
    <property type="project" value="TreeGrafter"/>
</dbReference>
<dbReference type="Proteomes" id="UP000005496">
    <property type="component" value="Unassembled WGS sequence"/>
</dbReference>
<dbReference type="Gene3D" id="3.30.2310.20">
    <property type="entry name" value="RelE-like"/>
    <property type="match status" value="1"/>
</dbReference>
<organism evidence="3 4">
    <name type="scientific">Desulfonatronospira thiodismutans ASO3-1</name>
    <dbReference type="NCBI Taxonomy" id="555779"/>
    <lineage>
        <taxon>Bacteria</taxon>
        <taxon>Pseudomonadati</taxon>
        <taxon>Thermodesulfobacteriota</taxon>
        <taxon>Desulfovibrionia</taxon>
        <taxon>Desulfovibrionales</taxon>
        <taxon>Desulfonatronovibrionaceae</taxon>
        <taxon>Desulfonatronospira</taxon>
    </lineage>
</organism>
<dbReference type="InterPro" id="IPR007712">
    <property type="entry name" value="RelE/ParE_toxin"/>
</dbReference>
<dbReference type="PANTHER" id="PTHR40588:SF1">
    <property type="entry name" value="MRNA INTERFERASE TOXIN YAFQ"/>
    <property type="match status" value="1"/>
</dbReference>
<evidence type="ECO:0000313" key="3">
    <source>
        <dbReference type="EMBL" id="EFI33939.1"/>
    </source>
</evidence>
<accession>D6STC3</accession>
<proteinExistence type="predicted"/>
<sequence>MPAPPQRLRPHVKRMKKRGNNLEKLKIIISSLLNQEPLDDIHRDHKLIGNWKGRRECHIESDWLLIYLVEPDRVVFERTGTHSDLFQKLREEIF</sequence>
<dbReference type="SUPFAM" id="SSF143011">
    <property type="entry name" value="RelE-like"/>
    <property type="match status" value="1"/>
</dbReference>
<keyword evidence="1" id="KW-1277">Toxin-antitoxin system</keyword>
<dbReference type="NCBIfam" id="TIGR02385">
    <property type="entry name" value="RelE_StbE"/>
    <property type="match status" value="1"/>
</dbReference>
<keyword evidence="4" id="KW-1185">Reference proteome</keyword>